<dbReference type="EMBL" id="UYJE01005673">
    <property type="protein sequence ID" value="VDI39309.1"/>
    <property type="molecule type" value="Genomic_DNA"/>
</dbReference>
<keyword evidence="1" id="KW-0812">Transmembrane</keyword>
<accession>A0A8B6EUL7</accession>
<protein>
    <recommendedName>
        <fullName evidence="4">Reverse transcriptase zinc-binding domain-containing protein</fullName>
    </recommendedName>
</protein>
<keyword evidence="1" id="KW-1133">Transmembrane helix</keyword>
<feature type="transmembrane region" description="Helical" evidence="1">
    <location>
        <begin position="94"/>
        <end position="116"/>
    </location>
</feature>
<reference evidence="2" key="1">
    <citation type="submission" date="2018-11" db="EMBL/GenBank/DDBJ databases">
        <authorList>
            <person name="Alioto T."/>
            <person name="Alioto T."/>
        </authorList>
    </citation>
    <scope>NUCLEOTIDE SEQUENCE</scope>
</reference>
<comment type="caution">
    <text evidence="2">The sequence shown here is derived from an EMBL/GenBank/DDBJ whole genome shotgun (WGS) entry which is preliminary data.</text>
</comment>
<dbReference type="OrthoDB" id="10014409at2759"/>
<name>A0A8B6EUL7_MYTGA</name>
<evidence type="ECO:0000256" key="1">
    <source>
        <dbReference type="SAM" id="Phobius"/>
    </source>
</evidence>
<dbReference type="Proteomes" id="UP000596742">
    <property type="component" value="Unassembled WGS sequence"/>
</dbReference>
<evidence type="ECO:0000313" key="3">
    <source>
        <dbReference type="Proteomes" id="UP000596742"/>
    </source>
</evidence>
<organism evidence="2 3">
    <name type="scientific">Mytilus galloprovincialis</name>
    <name type="common">Mediterranean mussel</name>
    <dbReference type="NCBI Taxonomy" id="29158"/>
    <lineage>
        <taxon>Eukaryota</taxon>
        <taxon>Metazoa</taxon>
        <taxon>Spiralia</taxon>
        <taxon>Lophotrochozoa</taxon>
        <taxon>Mollusca</taxon>
        <taxon>Bivalvia</taxon>
        <taxon>Autobranchia</taxon>
        <taxon>Pteriomorphia</taxon>
        <taxon>Mytilida</taxon>
        <taxon>Mytiloidea</taxon>
        <taxon>Mytilidae</taxon>
        <taxon>Mytilinae</taxon>
        <taxon>Mytilus</taxon>
    </lineage>
</organism>
<keyword evidence="3" id="KW-1185">Reference proteome</keyword>
<sequence length="340" mass="38226">MAYDYSQREGYLLQPEKSVILPIKTNSKVTFTEDTWLMNNNPMPIVTKTHIFGIQRDATDSAGSTIEANLKKARRSLYSLMHTGLHGENGLDPISAISMLQTFIFPIMFYGLEILLPTGKNIDLISKQYKRIIKQIFSLPVIVADPAIYVISGLLPAEAVIHKKALILFGSICRAGCTSTEWKIAERQLGIKCIKSNKRLGEIFTIGKCHQIAKTISVNIRDISRIPVRLKILTGTYILQTKRAVFNKATPDGTCMMCKKNEETMNHFLLICEELECIRKPLMLEIINISSMIFAKHKVDAAIHITTVIVNPYFYCTQLNSQALISDIATQLEPLCRSLC</sequence>
<evidence type="ECO:0008006" key="4">
    <source>
        <dbReference type="Google" id="ProtNLM"/>
    </source>
</evidence>
<dbReference type="AlphaFoldDB" id="A0A8B6EUL7"/>
<keyword evidence="1" id="KW-0472">Membrane</keyword>
<proteinExistence type="predicted"/>
<gene>
    <name evidence="2" type="ORF">MGAL_10B005723</name>
</gene>
<feature type="transmembrane region" description="Helical" evidence="1">
    <location>
        <begin position="136"/>
        <end position="155"/>
    </location>
</feature>
<evidence type="ECO:0000313" key="2">
    <source>
        <dbReference type="EMBL" id="VDI39309.1"/>
    </source>
</evidence>